<sequence length="363" mass="40420">MTCPLCGTPASSACLCSQLSAPSDPARSRTLWVGSLEQEHDDAFVRELFDKPVESITIKKGLKGKCYALVQFCSVEDAQLMLQTERENSRAFPTRTSQWSNSSAPLACLQAAVEPEHNELMGQLEPLTEKQLRARLEGLGHPVDPEEEQGAYRALGRLGKKLFLKTKLARLYIGGTVKRKVRVGRGEPIPRKRGEELLGILRRTQFPKKRSRKGVTADCYMVLGMAAPGAKFRVNTQHQDLWDSAMGLLDDMRCSGGSEWRCTSLAVTRNFRGSPHVDAKDTSWQYAVSLGAFEGGELCVDAGMVGEVVWEIVTRGKLGRVDGRFVHWVKEWSGEERFSLIFFCCDEELRRAPECAVYGQDVS</sequence>
<evidence type="ECO:0000313" key="1">
    <source>
        <dbReference type="EMBL" id="GMH76286.1"/>
    </source>
</evidence>
<evidence type="ECO:0000313" key="2">
    <source>
        <dbReference type="Proteomes" id="UP001162640"/>
    </source>
</evidence>
<protein>
    <recommendedName>
        <fullName evidence="3">RRM domain-containing protein</fullName>
    </recommendedName>
</protein>
<reference evidence="2" key="1">
    <citation type="journal article" date="2023" name="Commun. Biol.">
        <title>Genome analysis of Parmales, the sister group of diatoms, reveals the evolutionary specialization of diatoms from phago-mixotrophs to photoautotrophs.</title>
        <authorList>
            <person name="Ban H."/>
            <person name="Sato S."/>
            <person name="Yoshikawa S."/>
            <person name="Yamada K."/>
            <person name="Nakamura Y."/>
            <person name="Ichinomiya M."/>
            <person name="Sato N."/>
            <person name="Blanc-Mathieu R."/>
            <person name="Endo H."/>
            <person name="Kuwata A."/>
            <person name="Ogata H."/>
        </authorList>
    </citation>
    <scope>NUCLEOTIDE SEQUENCE [LARGE SCALE GENOMIC DNA]</scope>
</reference>
<proteinExistence type="predicted"/>
<dbReference type="CDD" id="cd00590">
    <property type="entry name" value="RRM_SF"/>
    <property type="match status" value="1"/>
</dbReference>
<dbReference type="InterPro" id="IPR012677">
    <property type="entry name" value="Nucleotide-bd_a/b_plait_sf"/>
</dbReference>
<comment type="caution">
    <text evidence="1">The sequence shown here is derived from an EMBL/GenBank/DDBJ whole genome shotgun (WGS) entry which is preliminary data.</text>
</comment>
<evidence type="ECO:0008006" key="3">
    <source>
        <dbReference type="Google" id="ProtNLM"/>
    </source>
</evidence>
<dbReference type="Gene3D" id="3.60.130.30">
    <property type="match status" value="1"/>
</dbReference>
<dbReference type="Gene3D" id="3.30.70.330">
    <property type="match status" value="1"/>
</dbReference>
<dbReference type="Proteomes" id="UP001162640">
    <property type="component" value="Unassembled WGS sequence"/>
</dbReference>
<organism evidence="1 2">
    <name type="scientific">Triparma laevis f. inornata</name>
    <dbReference type="NCBI Taxonomy" id="1714386"/>
    <lineage>
        <taxon>Eukaryota</taxon>
        <taxon>Sar</taxon>
        <taxon>Stramenopiles</taxon>
        <taxon>Ochrophyta</taxon>
        <taxon>Bolidophyceae</taxon>
        <taxon>Parmales</taxon>
        <taxon>Triparmaceae</taxon>
        <taxon>Triparma</taxon>
    </lineage>
</organism>
<dbReference type="SUPFAM" id="SSF54928">
    <property type="entry name" value="RNA-binding domain, RBD"/>
    <property type="match status" value="1"/>
</dbReference>
<gene>
    <name evidence="1" type="ORF">TL16_g07028</name>
</gene>
<dbReference type="EMBL" id="BLQM01000218">
    <property type="protein sequence ID" value="GMH76286.1"/>
    <property type="molecule type" value="Genomic_DNA"/>
</dbReference>
<dbReference type="InterPro" id="IPR035979">
    <property type="entry name" value="RBD_domain_sf"/>
</dbReference>
<dbReference type="GO" id="GO:0003676">
    <property type="term" value="F:nucleic acid binding"/>
    <property type="evidence" value="ECO:0007669"/>
    <property type="project" value="InterPro"/>
</dbReference>
<dbReference type="AlphaFoldDB" id="A0A9W7ARP0"/>
<accession>A0A9W7ARP0</accession>
<name>A0A9W7ARP0_9STRA</name>